<dbReference type="SMART" id="SM01260">
    <property type="entry name" value="LANC_like"/>
    <property type="match status" value="1"/>
</dbReference>
<reference evidence="3 4" key="1">
    <citation type="submission" date="2015-05" db="EMBL/GenBank/DDBJ databases">
        <title>Draft genome sequence of Microvirga vignae strain BR3299, a novel nitrogen fixing bacteria isolated from Brazil semi-aired region.</title>
        <authorList>
            <person name="Zilli J.E."/>
            <person name="Passos S.R."/>
            <person name="Leite J."/>
            <person name="Baldani J.I."/>
            <person name="Xavier G.R."/>
            <person name="Rumjaneck N.G."/>
            <person name="Simoes-Araujo J.L."/>
        </authorList>
    </citation>
    <scope>NUCLEOTIDE SEQUENCE [LARGE SCALE GENOMIC DNA]</scope>
    <source>
        <strain evidence="3 4">BR3299</strain>
    </source>
</reference>
<dbReference type="Proteomes" id="UP000035489">
    <property type="component" value="Unassembled WGS sequence"/>
</dbReference>
<gene>
    <name evidence="3" type="ORF">AA309_28670</name>
</gene>
<dbReference type="SMART" id="SM00220">
    <property type="entry name" value="S_TKc"/>
    <property type="match status" value="1"/>
</dbReference>
<dbReference type="PANTHER" id="PTHR12736:SF7">
    <property type="entry name" value="LANC-LIKE PROTEIN 3"/>
    <property type="match status" value="1"/>
</dbReference>
<dbReference type="GO" id="GO:0004672">
    <property type="term" value="F:protein kinase activity"/>
    <property type="evidence" value="ECO:0007669"/>
    <property type="project" value="InterPro"/>
</dbReference>
<dbReference type="PANTHER" id="PTHR12736">
    <property type="entry name" value="LANC-LIKE PROTEIN"/>
    <property type="match status" value="1"/>
</dbReference>
<dbReference type="GO" id="GO:0046872">
    <property type="term" value="F:metal ion binding"/>
    <property type="evidence" value="ECO:0007669"/>
    <property type="project" value="UniProtKB-KW"/>
</dbReference>
<feature type="domain" description="Protein kinase" evidence="2">
    <location>
        <begin position="127"/>
        <end position="395"/>
    </location>
</feature>
<dbReference type="PATRIC" id="fig|1225564.3.peg.378"/>
<dbReference type="PRINTS" id="PR01950">
    <property type="entry name" value="LANCSUPER"/>
</dbReference>
<accession>A0A0H1RBG3</accession>
<dbReference type="InterPro" id="IPR007822">
    <property type="entry name" value="LANC-like"/>
</dbReference>
<comment type="caution">
    <text evidence="3">The sequence shown here is derived from an EMBL/GenBank/DDBJ whole genome shotgun (WGS) entry which is preliminary data.</text>
</comment>
<dbReference type="SUPFAM" id="SSF56112">
    <property type="entry name" value="Protein kinase-like (PK-like)"/>
    <property type="match status" value="1"/>
</dbReference>
<dbReference type="PROSITE" id="PS50011">
    <property type="entry name" value="PROTEIN_KINASE_DOM"/>
    <property type="match status" value="1"/>
</dbReference>
<dbReference type="STRING" id="1225564.AA309_28670"/>
<evidence type="ECO:0000259" key="2">
    <source>
        <dbReference type="PROSITE" id="PS50011"/>
    </source>
</evidence>
<dbReference type="EMBL" id="LCYG01000110">
    <property type="protein sequence ID" value="KLK89917.1"/>
    <property type="molecule type" value="Genomic_DNA"/>
</dbReference>
<feature type="binding site" evidence="1">
    <location>
        <position position="670"/>
    </location>
    <ligand>
        <name>Zn(2+)</name>
        <dbReference type="ChEBI" id="CHEBI:29105"/>
    </ligand>
</feature>
<dbReference type="InterPro" id="IPR012341">
    <property type="entry name" value="6hp_glycosidase-like_sf"/>
</dbReference>
<keyword evidence="1" id="KW-0479">Metal-binding</keyword>
<feature type="binding site" evidence="1">
    <location>
        <position position="714"/>
    </location>
    <ligand>
        <name>Zn(2+)</name>
        <dbReference type="ChEBI" id="CHEBI:29105"/>
    </ligand>
</feature>
<dbReference type="InterPro" id="IPR000719">
    <property type="entry name" value="Prot_kinase_dom"/>
</dbReference>
<dbReference type="GO" id="GO:0005975">
    <property type="term" value="P:carbohydrate metabolic process"/>
    <property type="evidence" value="ECO:0007669"/>
    <property type="project" value="InterPro"/>
</dbReference>
<dbReference type="AlphaFoldDB" id="A0A0H1RBG3"/>
<keyword evidence="4" id="KW-1185">Reference proteome</keyword>
<dbReference type="Pfam" id="PF00069">
    <property type="entry name" value="Pkinase"/>
    <property type="match status" value="1"/>
</dbReference>
<dbReference type="GO" id="GO:0005886">
    <property type="term" value="C:plasma membrane"/>
    <property type="evidence" value="ECO:0007669"/>
    <property type="project" value="TreeGrafter"/>
</dbReference>
<evidence type="ECO:0000256" key="1">
    <source>
        <dbReference type="PIRSR" id="PIRSR607822-1"/>
    </source>
</evidence>
<protein>
    <recommendedName>
        <fullName evidence="2">Protein kinase domain-containing protein</fullName>
    </recommendedName>
</protein>
<proteinExistence type="predicted"/>
<dbReference type="GO" id="GO:0005524">
    <property type="term" value="F:ATP binding"/>
    <property type="evidence" value="ECO:0007669"/>
    <property type="project" value="InterPro"/>
</dbReference>
<dbReference type="Gene3D" id="1.10.510.10">
    <property type="entry name" value="Transferase(Phosphotransferase) domain 1"/>
    <property type="match status" value="1"/>
</dbReference>
<dbReference type="Pfam" id="PF05147">
    <property type="entry name" value="LANC_like"/>
    <property type="match status" value="1"/>
</dbReference>
<organism evidence="3 4">
    <name type="scientific">Microvirga vignae</name>
    <dbReference type="NCBI Taxonomy" id="1225564"/>
    <lineage>
        <taxon>Bacteria</taxon>
        <taxon>Pseudomonadati</taxon>
        <taxon>Pseudomonadota</taxon>
        <taxon>Alphaproteobacteria</taxon>
        <taxon>Hyphomicrobiales</taxon>
        <taxon>Methylobacteriaceae</taxon>
        <taxon>Microvirga</taxon>
    </lineage>
</organism>
<sequence>MSLVEPLVLAPDLIFVPVSECAPDLLAQIPHANGDYILTRPRSRSTSKVVNFRTAGLLAMFRKPRTLAHAAFELSLAAGTDAEQALEEIIVVLNPFIQAQWLGPAASAASQAITPTMMVGESWDSHRTVAECVHLLEDSEVYRLVHSNGTSAALKLVPPRSPPSRELMLDREAEILRSVAGAEAPALIDTGRYHECMYIIMDWCEGTPVPTIAKNFRAASDNGFRNLSELSARILRTYSSLHDKEILHGDVNTRNVIIEPAGGVKIIDFGNSCRLGDKDAGFTVRGAVPEFYDPELATAILRGKPPGKPTSKSEQYALAALVYMLLTGATYLRFSPDKKAMLEQILRLDPLPFDAHGISSMPRLEAVLGKALAKDPEQRFQSVHEFATALETAELPGAKLVPSIYIQGALDEPKRLLQKLADHGTFDRGLLQSAPSCSLYYGAAGIAYTLNAIACALGDPELLNMAVSWASGAITRMNDEDAFLSRELDIRDPRVERESFYFGRPGVFAVRALTAHTQGDHVALAQALTDFSNSPGLFGTQNDLALGYAGILVCCSLLYDTISGTAVQAENHPLAYAARLASEAKTRLDVELDRRQMNPGDYLGIAHGWAGVLYSRLLWSEVSAIPIHAATEDWLELLCRSAREHGRGVRWPIRVAFERSQNRGISDSWCNGSAGYVSLWTLAYRLVGNASYLEMAERAAWAAWKSEEPIGSLCCGYLGRAYALLNVYRNTGQTAWLERAKILYTKAAHSKDLSRLRFSLFRGEVALALLAYDLDSPDSSSFPLFERDTRDWGRL</sequence>
<keyword evidence="1" id="KW-0862">Zinc</keyword>
<dbReference type="Gene3D" id="1.50.10.10">
    <property type="match status" value="1"/>
</dbReference>
<evidence type="ECO:0000313" key="3">
    <source>
        <dbReference type="EMBL" id="KLK89917.1"/>
    </source>
</evidence>
<name>A0A0H1RBG3_9HYPH</name>
<dbReference type="InterPro" id="IPR011009">
    <property type="entry name" value="Kinase-like_dom_sf"/>
</dbReference>
<evidence type="ECO:0000313" key="4">
    <source>
        <dbReference type="Proteomes" id="UP000035489"/>
    </source>
</evidence>
<dbReference type="GO" id="GO:0031179">
    <property type="term" value="P:peptide modification"/>
    <property type="evidence" value="ECO:0007669"/>
    <property type="project" value="InterPro"/>
</dbReference>
<dbReference type="SUPFAM" id="SSF158745">
    <property type="entry name" value="LanC-like"/>
    <property type="match status" value="1"/>
</dbReference>